<sequence length="461" mass="44549">MIGASSLVVALATAASPALATYLGFNYGSTFNSGAAKVQSDFEAEFTNAQNLITAPGVFNSARLYTLVQAGTQNSPIEAIPAAISTKTSLLFGIWASAGDADFANELTALKSAISTYGSSLGGLVAGISVGSEDLYRISPTGIANGENPGASPDTIVSYIKQVRDAISGTSLSGVPVGHVDTWTAWVNASNDAVIDNSDFIGSTVSNSISNGKSLFNSAFEQTKAAVGGKPVWVTETGWPVSGPDQNLAVASIANAKTYWDEVGCPLFGKTNVWWYTVQDAAPTTPSPSFGIVGSTLSTTPLYDLSCNASDASSSSSASASASASATGSGSGSGSGSASGGVASGSGAATTLSSLVATASGADGGSPGITVGVGSVVTVGASGLGGAGASATASASVPLGTGSGGSGSSGAGSSGANGTIAASSARLPTASASTVSANGASANFVSLGAAFIALLAACLVL</sequence>
<keyword evidence="9" id="KW-1185">Reference proteome</keyword>
<gene>
    <name evidence="8" type="ORF">SLS53_004247</name>
</gene>
<organism evidence="8 9">
    <name type="scientific">Cytospora paraplurivora</name>
    <dbReference type="NCBI Taxonomy" id="2898453"/>
    <lineage>
        <taxon>Eukaryota</taxon>
        <taxon>Fungi</taxon>
        <taxon>Dikarya</taxon>
        <taxon>Ascomycota</taxon>
        <taxon>Pezizomycotina</taxon>
        <taxon>Sordariomycetes</taxon>
        <taxon>Sordariomycetidae</taxon>
        <taxon>Diaporthales</taxon>
        <taxon>Cytosporaceae</taxon>
        <taxon>Cytospora</taxon>
    </lineage>
</organism>
<feature type="compositionally biased region" description="Gly residues" evidence="6">
    <location>
        <begin position="329"/>
        <end position="342"/>
    </location>
</feature>
<dbReference type="GO" id="GO:0071555">
    <property type="term" value="P:cell wall organization"/>
    <property type="evidence" value="ECO:0007669"/>
    <property type="project" value="TreeGrafter"/>
</dbReference>
<dbReference type="Proteomes" id="UP001320245">
    <property type="component" value="Unassembled WGS sequence"/>
</dbReference>
<comment type="subcellular location">
    <subcellularLocation>
        <location evidence="2">Cell envelope</location>
    </subcellularLocation>
</comment>
<dbReference type="AlphaFoldDB" id="A0AAN9YHL1"/>
<feature type="signal peptide" evidence="7">
    <location>
        <begin position="1"/>
        <end position="20"/>
    </location>
</feature>
<feature type="compositionally biased region" description="Low complexity" evidence="6">
    <location>
        <begin position="318"/>
        <end position="328"/>
    </location>
</feature>
<reference evidence="8 9" key="1">
    <citation type="journal article" date="2023" name="PLoS ONE">
        <title>Cytospora paraplurivora sp. nov. isolated from orchards with fruit tree decline syndrome in Ontario, Canada.</title>
        <authorList>
            <person name="Ilyukhin E."/>
            <person name="Nguyen H.D.T."/>
            <person name="Castle A.J."/>
            <person name="Ellouze W."/>
        </authorList>
    </citation>
    <scope>NUCLEOTIDE SEQUENCE [LARGE SCALE GENOMIC DNA]</scope>
    <source>
        <strain evidence="8 9">FDS-564</strain>
    </source>
</reference>
<dbReference type="PANTHER" id="PTHR16631:SF13">
    <property type="entry name" value="GLUCAN ENDO-1,3-BETA-GLUCOSIDASE EGLC-RELATED"/>
    <property type="match status" value="1"/>
</dbReference>
<evidence type="ECO:0000256" key="2">
    <source>
        <dbReference type="ARBA" id="ARBA00004196"/>
    </source>
</evidence>
<comment type="catalytic activity">
    <reaction evidence="1">
        <text>Hydrolysis of (1-&gt;3)-beta-D-glucosidic linkages in (1-&gt;3)-beta-D-glucans.</text>
        <dbReference type="EC" id="3.2.1.39"/>
    </reaction>
</comment>
<feature type="region of interest" description="Disordered" evidence="6">
    <location>
        <begin position="318"/>
        <end position="342"/>
    </location>
</feature>
<dbReference type="GO" id="GO:0009986">
    <property type="term" value="C:cell surface"/>
    <property type="evidence" value="ECO:0007669"/>
    <property type="project" value="TreeGrafter"/>
</dbReference>
<comment type="caution">
    <text evidence="8">The sequence shown here is derived from an EMBL/GenBank/DDBJ whole genome shotgun (WGS) entry which is preliminary data.</text>
</comment>
<name>A0AAN9YHL1_9PEZI</name>
<dbReference type="InterPro" id="IPR017853">
    <property type="entry name" value="GH"/>
</dbReference>
<evidence type="ECO:0000256" key="3">
    <source>
        <dbReference type="ARBA" id="ARBA00008773"/>
    </source>
</evidence>
<dbReference type="GO" id="GO:0009277">
    <property type="term" value="C:fungal-type cell wall"/>
    <property type="evidence" value="ECO:0007669"/>
    <property type="project" value="TreeGrafter"/>
</dbReference>
<dbReference type="GO" id="GO:0042973">
    <property type="term" value="F:glucan endo-1,3-beta-D-glucosidase activity"/>
    <property type="evidence" value="ECO:0007669"/>
    <property type="project" value="UniProtKB-EC"/>
</dbReference>
<comment type="similarity">
    <text evidence="3">Belongs to the glycosyl hydrolase 17 family.</text>
</comment>
<dbReference type="Gene3D" id="3.20.20.80">
    <property type="entry name" value="Glycosidases"/>
    <property type="match status" value="1"/>
</dbReference>
<dbReference type="GO" id="GO:0005576">
    <property type="term" value="C:extracellular region"/>
    <property type="evidence" value="ECO:0007669"/>
    <property type="project" value="TreeGrafter"/>
</dbReference>
<dbReference type="SUPFAM" id="SSF51445">
    <property type="entry name" value="(Trans)glycosidases"/>
    <property type="match status" value="1"/>
</dbReference>
<dbReference type="InterPro" id="IPR050732">
    <property type="entry name" value="Beta-glucan_modifiers"/>
</dbReference>
<dbReference type="EC" id="3.2.1.39" evidence="4"/>
<dbReference type="PANTHER" id="PTHR16631">
    <property type="entry name" value="GLUCAN 1,3-BETA-GLUCOSIDASE"/>
    <property type="match status" value="1"/>
</dbReference>
<keyword evidence="5" id="KW-0378">Hydrolase</keyword>
<accession>A0AAN9YHL1</accession>
<protein>
    <recommendedName>
        <fullName evidence="4">glucan endo-1,3-beta-D-glucosidase</fullName>
        <ecNumber evidence="4">3.2.1.39</ecNumber>
    </recommendedName>
</protein>
<evidence type="ECO:0000256" key="5">
    <source>
        <dbReference type="ARBA" id="ARBA00022801"/>
    </source>
</evidence>
<dbReference type="EMBL" id="JAJSPL020000014">
    <property type="protein sequence ID" value="KAK7743162.1"/>
    <property type="molecule type" value="Genomic_DNA"/>
</dbReference>
<proteinExistence type="inferred from homology"/>
<feature type="chain" id="PRO_5043045430" description="glucan endo-1,3-beta-D-glucosidase" evidence="7">
    <location>
        <begin position="21"/>
        <end position="461"/>
    </location>
</feature>
<evidence type="ECO:0000256" key="6">
    <source>
        <dbReference type="SAM" id="MobiDB-lite"/>
    </source>
</evidence>
<evidence type="ECO:0000256" key="7">
    <source>
        <dbReference type="SAM" id="SignalP"/>
    </source>
</evidence>
<evidence type="ECO:0000256" key="1">
    <source>
        <dbReference type="ARBA" id="ARBA00000382"/>
    </source>
</evidence>
<evidence type="ECO:0000256" key="4">
    <source>
        <dbReference type="ARBA" id="ARBA00012780"/>
    </source>
</evidence>
<evidence type="ECO:0000313" key="9">
    <source>
        <dbReference type="Proteomes" id="UP001320245"/>
    </source>
</evidence>
<evidence type="ECO:0000313" key="8">
    <source>
        <dbReference type="EMBL" id="KAK7743162.1"/>
    </source>
</evidence>
<keyword evidence="7" id="KW-0732">Signal</keyword>